<keyword evidence="2" id="KW-1185">Reference proteome</keyword>
<dbReference type="EMBL" id="JAZHXJ010000137">
    <property type="protein sequence ID" value="KAL1872453.1"/>
    <property type="molecule type" value="Genomic_DNA"/>
</dbReference>
<evidence type="ECO:0000313" key="1">
    <source>
        <dbReference type="EMBL" id="KAL1872453.1"/>
    </source>
</evidence>
<sequence length="200" mass="22623">MPPNHSANDARHGRIGGGLSPPRLVFRYTSWYSGSEHSGRLGRHVPSIYKTSRDETSATDSCTFRPCRYVGDDSRRGRQKRSEVAGLVAVCGEESRKAVILRIPASELTRRKKQVRRMCIACDYFRSADRARAPSPPLQKREAAAVWRLLLVLGMRRTKQAVRDVSDRLQAQRVGDGDRTLSKRPVALTVRMNKGCRKYR</sequence>
<proteinExistence type="predicted"/>
<name>A0ABR3X942_9PEZI</name>
<protein>
    <submittedName>
        <fullName evidence="1">Uncharacterized protein</fullName>
    </submittedName>
</protein>
<dbReference type="Proteomes" id="UP001586593">
    <property type="component" value="Unassembled WGS sequence"/>
</dbReference>
<evidence type="ECO:0000313" key="2">
    <source>
        <dbReference type="Proteomes" id="UP001586593"/>
    </source>
</evidence>
<comment type="caution">
    <text evidence="1">The sequence shown here is derived from an EMBL/GenBank/DDBJ whole genome shotgun (WGS) entry which is preliminary data.</text>
</comment>
<accession>A0ABR3X942</accession>
<gene>
    <name evidence="1" type="ORF">VTK73DRAFT_1490</name>
</gene>
<organism evidence="1 2">
    <name type="scientific">Phialemonium thermophilum</name>
    <dbReference type="NCBI Taxonomy" id="223376"/>
    <lineage>
        <taxon>Eukaryota</taxon>
        <taxon>Fungi</taxon>
        <taxon>Dikarya</taxon>
        <taxon>Ascomycota</taxon>
        <taxon>Pezizomycotina</taxon>
        <taxon>Sordariomycetes</taxon>
        <taxon>Sordariomycetidae</taxon>
        <taxon>Cephalothecales</taxon>
        <taxon>Cephalothecaceae</taxon>
        <taxon>Phialemonium</taxon>
    </lineage>
</organism>
<reference evidence="1 2" key="1">
    <citation type="journal article" date="2024" name="Commun. Biol.">
        <title>Comparative genomic analysis of thermophilic fungi reveals convergent evolutionary adaptations and gene losses.</title>
        <authorList>
            <person name="Steindorff A.S."/>
            <person name="Aguilar-Pontes M.V."/>
            <person name="Robinson A.J."/>
            <person name="Andreopoulos B."/>
            <person name="LaButti K."/>
            <person name="Kuo A."/>
            <person name="Mondo S."/>
            <person name="Riley R."/>
            <person name="Otillar R."/>
            <person name="Haridas S."/>
            <person name="Lipzen A."/>
            <person name="Grimwood J."/>
            <person name="Schmutz J."/>
            <person name="Clum A."/>
            <person name="Reid I.D."/>
            <person name="Moisan M.C."/>
            <person name="Butler G."/>
            <person name="Nguyen T.T.M."/>
            <person name="Dewar K."/>
            <person name="Conant G."/>
            <person name="Drula E."/>
            <person name="Henrissat B."/>
            <person name="Hansel C."/>
            <person name="Singer S."/>
            <person name="Hutchinson M.I."/>
            <person name="de Vries R.P."/>
            <person name="Natvig D.O."/>
            <person name="Powell A.J."/>
            <person name="Tsang A."/>
            <person name="Grigoriev I.V."/>
        </authorList>
    </citation>
    <scope>NUCLEOTIDE SEQUENCE [LARGE SCALE GENOMIC DNA]</scope>
    <source>
        <strain evidence="1 2">ATCC 24622</strain>
    </source>
</reference>